<keyword evidence="2" id="KW-1185">Reference proteome</keyword>
<protein>
    <recommendedName>
        <fullName evidence="3">DUF945 domain-containing protein</fullName>
    </recommendedName>
</protein>
<dbReference type="Proteomes" id="UP000324233">
    <property type="component" value="Chromosome"/>
</dbReference>
<dbReference type="OrthoDB" id="4554729at2"/>
<evidence type="ECO:0008006" key="3">
    <source>
        <dbReference type="Google" id="ProtNLM"/>
    </source>
</evidence>
<dbReference type="InterPro" id="IPR026325">
    <property type="entry name" value="DUF932"/>
</dbReference>
<dbReference type="RefSeq" id="WP_148596242.1">
    <property type="nucleotide sequence ID" value="NZ_CP042997.1"/>
</dbReference>
<organism evidence="1 2">
    <name type="scientific">Aquisphaera giovannonii</name>
    <dbReference type="NCBI Taxonomy" id="406548"/>
    <lineage>
        <taxon>Bacteria</taxon>
        <taxon>Pseudomonadati</taxon>
        <taxon>Planctomycetota</taxon>
        <taxon>Planctomycetia</taxon>
        <taxon>Isosphaerales</taxon>
        <taxon>Isosphaeraceae</taxon>
        <taxon>Aquisphaera</taxon>
    </lineage>
</organism>
<dbReference type="KEGG" id="agv:OJF2_51560"/>
<dbReference type="EMBL" id="CP042997">
    <property type="protein sequence ID" value="QEH36572.1"/>
    <property type="molecule type" value="Genomic_DNA"/>
</dbReference>
<name>A0A5B9W7B5_9BACT</name>
<proteinExistence type="predicted"/>
<accession>A0A5B9W7B5</accession>
<evidence type="ECO:0000313" key="1">
    <source>
        <dbReference type="EMBL" id="QEH36572.1"/>
    </source>
</evidence>
<gene>
    <name evidence="1" type="ORF">OJF2_51560</name>
</gene>
<reference evidence="1 2" key="1">
    <citation type="submission" date="2019-08" db="EMBL/GenBank/DDBJ databases">
        <title>Deep-cultivation of Planctomycetes and their phenomic and genomic characterization uncovers novel biology.</title>
        <authorList>
            <person name="Wiegand S."/>
            <person name="Jogler M."/>
            <person name="Boedeker C."/>
            <person name="Pinto D."/>
            <person name="Vollmers J."/>
            <person name="Rivas-Marin E."/>
            <person name="Kohn T."/>
            <person name="Peeters S.H."/>
            <person name="Heuer A."/>
            <person name="Rast P."/>
            <person name="Oberbeckmann S."/>
            <person name="Bunk B."/>
            <person name="Jeske O."/>
            <person name="Meyerdierks A."/>
            <person name="Storesund J.E."/>
            <person name="Kallscheuer N."/>
            <person name="Luecker S."/>
            <person name="Lage O.M."/>
            <person name="Pohl T."/>
            <person name="Merkel B.J."/>
            <person name="Hornburger P."/>
            <person name="Mueller R.-W."/>
            <person name="Bruemmer F."/>
            <person name="Labrenz M."/>
            <person name="Spormann A.M."/>
            <person name="Op den Camp H."/>
            <person name="Overmann J."/>
            <person name="Amann R."/>
            <person name="Jetten M.S.M."/>
            <person name="Mascher T."/>
            <person name="Medema M.H."/>
            <person name="Devos D.P."/>
            <person name="Kaster A.-K."/>
            <person name="Ovreas L."/>
            <person name="Rohde M."/>
            <person name="Galperin M.Y."/>
            <person name="Jogler C."/>
        </authorList>
    </citation>
    <scope>NUCLEOTIDE SEQUENCE [LARGE SCALE GENOMIC DNA]</scope>
    <source>
        <strain evidence="1 2">OJF2</strain>
    </source>
</reference>
<dbReference type="Pfam" id="PF06067">
    <property type="entry name" value="DUF932"/>
    <property type="match status" value="1"/>
</dbReference>
<dbReference type="AlphaFoldDB" id="A0A5B9W7B5"/>
<sequence length="262" mass="29658">MTSTLSRDDLRTLTPSVFAATPWQGMSESYRFIPTADVLDLLEGQGFRVTSARQSRSRIEGKADFTRHMLRLRHDSFLDASDEVPEVVLVNSHDRSSAYRVFSGVFRLVCENGMIVQSSDFGSFSIRHSGSRDLFAQVREATARIMEGAPAILNRIEAWKQTILPRKDQLIMAAEAFALKPIDGIKPSFLLTARREADYTDSEGRRDLWRTTNCLQENLIRGGLTGRSERGRKVTTRSVKAVDADLRINRRLWELAETFSLN</sequence>
<evidence type="ECO:0000313" key="2">
    <source>
        <dbReference type="Proteomes" id="UP000324233"/>
    </source>
</evidence>